<comment type="cofactor">
    <cofactor evidence="1">
        <name>heme b</name>
        <dbReference type="ChEBI" id="CHEBI:60344"/>
    </cofactor>
</comment>
<sequence length="273" mass="29640">MERGEPLDDQRRRGRRSQGQRRRPMPSSHDEASQPLLPSSSSPDQPQADDTSSSMVAYKRHALLSPPALLAQASSLVFLVLVWTLVFEKLPGSLFNGLPLFGYHPLLQSLTLLLLAQSVLGLQPTSQARPQEKRAAFQVHQLVNILVLVAITVGSAIMFYLHHPAGHWQSWHGVLGAALTVWLWLQAVLGAASVWGGGKALGGEAKAKGWWKWHRLSGYVLLPLFIFNLFLGATQTTWAQGNASQAHHVAVGVALVGVAVFGAVRVQAGKLPK</sequence>
<dbReference type="EMBL" id="KZ819680">
    <property type="protein sequence ID" value="PWN24525.1"/>
    <property type="molecule type" value="Genomic_DNA"/>
</dbReference>
<feature type="non-terminal residue" evidence="14">
    <location>
        <position position="273"/>
    </location>
</feature>
<dbReference type="GO" id="GO:0046872">
    <property type="term" value="F:metal ion binding"/>
    <property type="evidence" value="ECO:0007669"/>
    <property type="project" value="UniProtKB-KW"/>
</dbReference>
<gene>
    <name evidence="14" type="ORF">BDZ90DRAFT_265801</name>
</gene>
<evidence type="ECO:0000313" key="15">
    <source>
        <dbReference type="Proteomes" id="UP000245884"/>
    </source>
</evidence>
<keyword evidence="7" id="KW-0249">Electron transport</keyword>
<dbReference type="SMART" id="SM00665">
    <property type="entry name" value="B561"/>
    <property type="match status" value="1"/>
</dbReference>
<evidence type="ECO:0000256" key="9">
    <source>
        <dbReference type="ARBA" id="ARBA00023004"/>
    </source>
</evidence>
<keyword evidence="9" id="KW-0408">Iron</keyword>
<feature type="compositionally biased region" description="Basic and acidic residues" evidence="11">
    <location>
        <begin position="1"/>
        <end position="11"/>
    </location>
</feature>
<evidence type="ECO:0000256" key="8">
    <source>
        <dbReference type="ARBA" id="ARBA00022989"/>
    </source>
</evidence>
<accession>A0A316UMY0</accession>
<feature type="transmembrane region" description="Helical" evidence="12">
    <location>
        <begin position="142"/>
        <end position="161"/>
    </location>
</feature>
<dbReference type="Proteomes" id="UP000245884">
    <property type="component" value="Unassembled WGS sequence"/>
</dbReference>
<keyword evidence="4" id="KW-0349">Heme</keyword>
<dbReference type="GeneID" id="37030502"/>
<evidence type="ECO:0000256" key="4">
    <source>
        <dbReference type="ARBA" id="ARBA00022617"/>
    </source>
</evidence>
<feature type="compositionally biased region" description="Low complexity" evidence="11">
    <location>
        <begin position="33"/>
        <end position="53"/>
    </location>
</feature>
<protein>
    <recommendedName>
        <fullName evidence="13">Cytochrome b561 domain-containing protein</fullName>
    </recommendedName>
</protein>
<evidence type="ECO:0000259" key="13">
    <source>
        <dbReference type="PROSITE" id="PS50939"/>
    </source>
</evidence>
<dbReference type="PANTHER" id="PTHR15422:SF45">
    <property type="entry name" value="CYTOCHROME B561 DOMAIN-CONTAINING PROTEIN"/>
    <property type="match status" value="1"/>
</dbReference>
<organism evidence="14 15">
    <name type="scientific">Jaminaea rosea</name>
    <dbReference type="NCBI Taxonomy" id="1569628"/>
    <lineage>
        <taxon>Eukaryota</taxon>
        <taxon>Fungi</taxon>
        <taxon>Dikarya</taxon>
        <taxon>Basidiomycota</taxon>
        <taxon>Ustilaginomycotina</taxon>
        <taxon>Exobasidiomycetes</taxon>
        <taxon>Microstromatales</taxon>
        <taxon>Microstromatales incertae sedis</taxon>
        <taxon>Jaminaea</taxon>
    </lineage>
</organism>
<dbReference type="GO" id="GO:0016020">
    <property type="term" value="C:membrane"/>
    <property type="evidence" value="ECO:0007669"/>
    <property type="project" value="UniProtKB-SubCell"/>
</dbReference>
<keyword evidence="6" id="KW-0479">Metal-binding</keyword>
<evidence type="ECO:0000256" key="12">
    <source>
        <dbReference type="SAM" id="Phobius"/>
    </source>
</evidence>
<evidence type="ECO:0000256" key="6">
    <source>
        <dbReference type="ARBA" id="ARBA00022723"/>
    </source>
</evidence>
<keyword evidence="8 12" id="KW-1133">Transmembrane helix</keyword>
<dbReference type="InterPro" id="IPR006593">
    <property type="entry name" value="Cyt_b561/ferric_Rdtase_TM"/>
</dbReference>
<feature type="transmembrane region" description="Helical" evidence="12">
    <location>
        <begin position="246"/>
        <end position="264"/>
    </location>
</feature>
<feature type="transmembrane region" description="Helical" evidence="12">
    <location>
        <begin position="106"/>
        <end position="122"/>
    </location>
</feature>
<keyword evidence="10 12" id="KW-0472">Membrane</keyword>
<dbReference type="InterPro" id="IPR045150">
    <property type="entry name" value="CYB561D1/2"/>
</dbReference>
<comment type="subcellular location">
    <subcellularLocation>
        <location evidence="2">Membrane</location>
        <topology evidence="2">Multi-pass membrane protein</topology>
    </subcellularLocation>
</comment>
<evidence type="ECO:0000313" key="14">
    <source>
        <dbReference type="EMBL" id="PWN24525.1"/>
    </source>
</evidence>
<dbReference type="PROSITE" id="PS50939">
    <property type="entry name" value="CYTOCHROME_B561"/>
    <property type="match status" value="1"/>
</dbReference>
<keyword evidence="5 12" id="KW-0812">Transmembrane</keyword>
<evidence type="ECO:0000256" key="10">
    <source>
        <dbReference type="ARBA" id="ARBA00023136"/>
    </source>
</evidence>
<evidence type="ECO:0000256" key="3">
    <source>
        <dbReference type="ARBA" id="ARBA00022448"/>
    </source>
</evidence>
<evidence type="ECO:0000256" key="2">
    <source>
        <dbReference type="ARBA" id="ARBA00004141"/>
    </source>
</evidence>
<feature type="transmembrane region" description="Helical" evidence="12">
    <location>
        <begin position="216"/>
        <end position="234"/>
    </location>
</feature>
<dbReference type="RefSeq" id="XP_025359137.1">
    <property type="nucleotide sequence ID" value="XM_025508679.1"/>
</dbReference>
<reference evidence="14 15" key="1">
    <citation type="journal article" date="2018" name="Mol. Biol. Evol.">
        <title>Broad Genomic Sampling Reveals a Smut Pathogenic Ancestry of the Fungal Clade Ustilaginomycotina.</title>
        <authorList>
            <person name="Kijpornyongpan T."/>
            <person name="Mondo S.J."/>
            <person name="Barry K."/>
            <person name="Sandor L."/>
            <person name="Lee J."/>
            <person name="Lipzen A."/>
            <person name="Pangilinan J."/>
            <person name="LaButti K."/>
            <person name="Hainaut M."/>
            <person name="Henrissat B."/>
            <person name="Grigoriev I.V."/>
            <person name="Spatafora J.W."/>
            <person name="Aime M.C."/>
        </authorList>
    </citation>
    <scope>NUCLEOTIDE SEQUENCE [LARGE SCALE GENOMIC DNA]</scope>
    <source>
        <strain evidence="14 15">MCA 5214</strain>
    </source>
</reference>
<dbReference type="Pfam" id="PF03188">
    <property type="entry name" value="Cytochrom_B561"/>
    <property type="match status" value="1"/>
</dbReference>
<dbReference type="PANTHER" id="PTHR15422">
    <property type="entry name" value="OS05G0565100 PROTEIN"/>
    <property type="match status" value="1"/>
</dbReference>
<keyword evidence="15" id="KW-1185">Reference proteome</keyword>
<feature type="region of interest" description="Disordered" evidence="11">
    <location>
        <begin position="1"/>
        <end position="53"/>
    </location>
</feature>
<feature type="domain" description="Cytochrome b561" evidence="13">
    <location>
        <begin position="68"/>
        <end position="270"/>
    </location>
</feature>
<dbReference type="OrthoDB" id="432881at2759"/>
<evidence type="ECO:0000256" key="11">
    <source>
        <dbReference type="SAM" id="MobiDB-lite"/>
    </source>
</evidence>
<feature type="transmembrane region" description="Helical" evidence="12">
    <location>
        <begin position="173"/>
        <end position="195"/>
    </location>
</feature>
<dbReference type="GO" id="GO:0140575">
    <property type="term" value="F:transmembrane monodehydroascorbate reductase activity"/>
    <property type="evidence" value="ECO:0007669"/>
    <property type="project" value="InterPro"/>
</dbReference>
<feature type="compositionally biased region" description="Basic residues" evidence="11">
    <location>
        <begin position="12"/>
        <end position="24"/>
    </location>
</feature>
<dbReference type="Gene3D" id="1.20.120.1770">
    <property type="match status" value="1"/>
</dbReference>
<feature type="transmembrane region" description="Helical" evidence="12">
    <location>
        <begin position="68"/>
        <end position="86"/>
    </location>
</feature>
<name>A0A316UMY0_9BASI</name>
<proteinExistence type="predicted"/>
<evidence type="ECO:0000256" key="5">
    <source>
        <dbReference type="ARBA" id="ARBA00022692"/>
    </source>
</evidence>
<dbReference type="AlphaFoldDB" id="A0A316UMY0"/>
<evidence type="ECO:0000256" key="1">
    <source>
        <dbReference type="ARBA" id="ARBA00001970"/>
    </source>
</evidence>
<evidence type="ECO:0000256" key="7">
    <source>
        <dbReference type="ARBA" id="ARBA00022982"/>
    </source>
</evidence>
<keyword evidence="3" id="KW-0813">Transport</keyword>